<evidence type="ECO:0000256" key="1">
    <source>
        <dbReference type="SAM" id="MobiDB-lite"/>
    </source>
</evidence>
<reference evidence="3 4" key="1">
    <citation type="submission" date="2023-11" db="EMBL/GenBank/DDBJ databases">
        <title>Lentzea sokolovensis, sp. nov., Lentzea kristufkii, sp. nov., and Lentzea miocenensis, sp. nov., rare actinobacteria from Sokolov Coal Basin, Miocene lacustrine sediment, Czech Republic.</title>
        <authorList>
            <person name="Lara A."/>
            <person name="Kotroba L."/>
            <person name="Nouioui I."/>
            <person name="Neumann-Schaal M."/>
            <person name="Mast Y."/>
            <person name="Chronakova A."/>
        </authorList>
    </citation>
    <scope>NUCLEOTIDE SEQUENCE [LARGE SCALE GENOMIC DNA]</scope>
    <source>
        <strain evidence="3 4">BCCO 10_0798</strain>
    </source>
</reference>
<evidence type="ECO:0000256" key="2">
    <source>
        <dbReference type="SAM" id="SignalP"/>
    </source>
</evidence>
<comment type="caution">
    <text evidence="3">The sequence shown here is derived from an EMBL/GenBank/DDBJ whole genome shotgun (WGS) entry which is preliminary data.</text>
</comment>
<evidence type="ECO:0000313" key="3">
    <source>
        <dbReference type="EMBL" id="MDX8050530.1"/>
    </source>
</evidence>
<evidence type="ECO:0008006" key="5">
    <source>
        <dbReference type="Google" id="ProtNLM"/>
    </source>
</evidence>
<feature type="signal peptide" evidence="2">
    <location>
        <begin position="1"/>
        <end position="31"/>
    </location>
</feature>
<dbReference type="EMBL" id="JAXAVV010000006">
    <property type="protein sequence ID" value="MDX8050530.1"/>
    <property type="molecule type" value="Genomic_DNA"/>
</dbReference>
<keyword evidence="4" id="KW-1185">Reference proteome</keyword>
<dbReference type="PROSITE" id="PS50231">
    <property type="entry name" value="RICIN_B_LECTIN"/>
    <property type="match status" value="1"/>
</dbReference>
<keyword evidence="2" id="KW-0732">Signal</keyword>
<feature type="compositionally biased region" description="Low complexity" evidence="1">
    <location>
        <begin position="31"/>
        <end position="44"/>
    </location>
</feature>
<feature type="region of interest" description="Disordered" evidence="1">
    <location>
        <begin position="31"/>
        <end position="52"/>
    </location>
</feature>
<feature type="region of interest" description="Disordered" evidence="1">
    <location>
        <begin position="379"/>
        <end position="420"/>
    </location>
</feature>
<feature type="chain" id="PRO_5046591111" description="NocE" evidence="2">
    <location>
        <begin position="32"/>
        <end position="1176"/>
    </location>
</feature>
<dbReference type="InterPro" id="IPR035992">
    <property type="entry name" value="Ricin_B-like_lectins"/>
</dbReference>
<reference evidence="3 4" key="2">
    <citation type="submission" date="2023-11" db="EMBL/GenBank/DDBJ databases">
        <authorList>
            <person name="Lara A.C."/>
            <person name="Chronakova A."/>
        </authorList>
    </citation>
    <scope>NUCLEOTIDE SEQUENCE [LARGE SCALE GENOMIC DNA]</scope>
    <source>
        <strain evidence="3 4">BCCO 10_0798</strain>
    </source>
</reference>
<sequence length="1176" mass="126494">MARTGRSRRLWRGVALSTAALMLTGTASAVAAPGSGPGPNNTASKPLPNDPPAVAADKRQEVLGKDWQKSDDKLWTTMGDQTGFHVMVATGKSGYAWKTVATLNQPTVEADLWIGNACVTGSGDRVVVAYAPRTYTNKEALMARGAFTATVDLNTGAVTKLPIRTTLAYFNPGCGLDETAVLTQDATEDKGQTGLVKVDATSGKLQKRIELTGQVTSAVPTRDGIVAVAGASVQRIADDGKRTRLTNTTKGSAFQLKPDAEGGVVYLEGDDKTNRVKRIATNVAKETAATTLAEGKAGEVGVARMLGGKVAITGKPGKVEKLPSVVSKMDVPADAQLSLRGEAVVTAVNRADGGTPGVFSKNPGKAEPVHIKAKSTKTGKDVGFTVDPAATAPKPQSPQPGVPAPSAGTQSEVGAQAANQDMSDTLASCAIKRNDLSKQVYQPKPKQVEWAANFAVNGALMTARPTNWNGNGQAGYQIQAENAFPSLPLNGGGKVPVQVLLGILGQESNLWQATRLVLPGEYANPLVGNFYGNDVYNRDEADDWTIDFSKADCGYGVSQTTDGMRLAGRQRPDEIPRTYRDQVLIATDYAANIAAGLQILQTKWNQLQYYGVRMNNNDPSKLENWFGAVWAYNSGYHVPGKAGSNGAHGLGWGNNPANPRYPENRQPFGAVPSDYARPNQWPYPEKVMGFAGNPPSGFEDEVTEVPFFRTAWWNGEENKKTAKPGIYTFCNKDKNQCDEHGPRPVPDAPEVIGEPAGPCAHKNEAGQYDLKCWWHDSVTWKTDCSVTCGNQFFRYYPDFGTEPDDGITSRPTCDNGGLPGDASVVDDVNADTAPVFSFPGPRPQPRGCARPNLDRDGTFNIEFSSDSFGQQVGRMDLHQATSGYGGHTWFTHAYGNDDVGRKLKMQATWTAGRTYTSPIKVWAHRPKRSEKIAGKLVYTVHTADGPVQVTAPDPGSLSLPPNWVELGTYRFTDKPKVSLSNWNAGANGREIAFDAVAFMPSTAAFGDKVAKIINKNSGRCLVSSDGGATGRFYLIQKSCSGEFNDNWVFRLVRVMQKPTPWGPKPFYTYKLMNRVTGACMFNPLNTPTVVMGECGTATDVQGQLWESRFGFDIDNDLDQNLFSLAGPEDQQGLSVFNCSKEDDQNMTVIYVPAADGGQPGCKPAESSWVWNIAKQG</sequence>
<dbReference type="InterPro" id="IPR011047">
    <property type="entry name" value="Quinoprotein_ADH-like_sf"/>
</dbReference>
<protein>
    <recommendedName>
        <fullName evidence="5">NocE</fullName>
    </recommendedName>
</protein>
<dbReference type="Proteomes" id="UP001271792">
    <property type="component" value="Unassembled WGS sequence"/>
</dbReference>
<dbReference type="SUPFAM" id="SSF50998">
    <property type="entry name" value="Quinoprotein alcohol dehydrogenase-like"/>
    <property type="match status" value="1"/>
</dbReference>
<dbReference type="Gene3D" id="2.80.10.50">
    <property type="match status" value="1"/>
</dbReference>
<dbReference type="SUPFAM" id="SSF50370">
    <property type="entry name" value="Ricin B-like lectins"/>
    <property type="match status" value="1"/>
</dbReference>
<accession>A0ABU4TQH0</accession>
<dbReference type="CDD" id="cd00161">
    <property type="entry name" value="beta-trefoil_Ricin-like"/>
    <property type="match status" value="1"/>
</dbReference>
<dbReference type="RefSeq" id="WP_319984507.1">
    <property type="nucleotide sequence ID" value="NZ_JAXAVV010000006.1"/>
</dbReference>
<organism evidence="3 4">
    <name type="scientific">Lentzea kristufekii</name>
    <dbReference type="NCBI Taxonomy" id="3095430"/>
    <lineage>
        <taxon>Bacteria</taxon>
        <taxon>Bacillati</taxon>
        <taxon>Actinomycetota</taxon>
        <taxon>Actinomycetes</taxon>
        <taxon>Pseudonocardiales</taxon>
        <taxon>Pseudonocardiaceae</taxon>
        <taxon>Lentzea</taxon>
    </lineage>
</organism>
<gene>
    <name evidence="3" type="ORF">SK571_14160</name>
</gene>
<evidence type="ECO:0000313" key="4">
    <source>
        <dbReference type="Proteomes" id="UP001271792"/>
    </source>
</evidence>
<feature type="compositionally biased region" description="Polar residues" evidence="1">
    <location>
        <begin position="407"/>
        <end position="420"/>
    </location>
</feature>
<proteinExistence type="predicted"/>
<name>A0ABU4TQH0_9PSEU</name>